<name>A0ACB9MPQ7_9MYRT</name>
<evidence type="ECO:0000313" key="1">
    <source>
        <dbReference type="EMBL" id="KAI4325344.1"/>
    </source>
</evidence>
<dbReference type="EMBL" id="CM042888">
    <property type="protein sequence ID" value="KAI4325344.1"/>
    <property type="molecule type" value="Genomic_DNA"/>
</dbReference>
<proteinExistence type="predicted"/>
<dbReference type="Proteomes" id="UP001057402">
    <property type="component" value="Chromosome 9"/>
</dbReference>
<reference evidence="2" key="1">
    <citation type="journal article" date="2023" name="Front. Plant Sci.">
        <title>Chromosomal-level genome assembly of Melastoma candidum provides insights into trichome evolution.</title>
        <authorList>
            <person name="Zhong Y."/>
            <person name="Wu W."/>
            <person name="Sun C."/>
            <person name="Zou P."/>
            <person name="Liu Y."/>
            <person name="Dai S."/>
            <person name="Zhou R."/>
        </authorList>
    </citation>
    <scope>NUCLEOTIDE SEQUENCE [LARGE SCALE GENOMIC DNA]</scope>
</reference>
<organism evidence="1 2">
    <name type="scientific">Melastoma candidum</name>
    <dbReference type="NCBI Taxonomy" id="119954"/>
    <lineage>
        <taxon>Eukaryota</taxon>
        <taxon>Viridiplantae</taxon>
        <taxon>Streptophyta</taxon>
        <taxon>Embryophyta</taxon>
        <taxon>Tracheophyta</taxon>
        <taxon>Spermatophyta</taxon>
        <taxon>Magnoliopsida</taxon>
        <taxon>eudicotyledons</taxon>
        <taxon>Gunneridae</taxon>
        <taxon>Pentapetalae</taxon>
        <taxon>rosids</taxon>
        <taxon>malvids</taxon>
        <taxon>Myrtales</taxon>
        <taxon>Melastomataceae</taxon>
        <taxon>Melastomatoideae</taxon>
        <taxon>Melastomateae</taxon>
        <taxon>Melastoma</taxon>
    </lineage>
</organism>
<protein>
    <submittedName>
        <fullName evidence="1">Uncharacterized protein</fullName>
    </submittedName>
</protein>
<comment type="caution">
    <text evidence="1">The sequence shown here is derived from an EMBL/GenBank/DDBJ whole genome shotgun (WGS) entry which is preliminary data.</text>
</comment>
<sequence>MDQIIYILLGVLIGISLISSVGFLVQTKYQMPNWWYLRPQNPLHCYNPNQAFTSAVCHFVTAVMLYGYLIPISLYVSIEMVKFLQVIFINRDIDMYDEESGIPANARTSNLNEELGQVDTILSDKTGTLTCNQMDFLKCSIAGTTYGVLSSEVDLAAAKQMAIDLEEQNQEIKSNLGNENNVATPEIELQEVIASTVGKFGKHNVVGFSFEDERLMNGGWINETNPDVILLFLRILALCNSAIHEINEHTGEITYEAESPDEIAFLVAAREFGFEFFKRTQSSIFIRERYASSGKLIEREYKLLNLLDFTSKRKRMSVIIRDEEGEILLLCKGADSIIFYRLAEDGRMYQEATTRHLNEYGENGLRTLALAYKKLEASEYMAWNSEFAKAKTAIGSNRETALERLSDIMEKDLILVGATAVEDKLQKGVPQRIDKLAQAGLKIWVLTGDKMETAINIGFVCSLLRQGMKQICIAVSNSDTLGRDSKKDVKENVLMQVVNAAEMVRLEKDPHAAFALIIDGKTLAYALEDNVKHQFLGLAIECASVICCRVSPKQKALVTRLVKEGTGKTTLAIGDGANDVGMIQEQILVWASVGWKVRRR</sequence>
<gene>
    <name evidence="1" type="ORF">MLD38_030754</name>
</gene>
<evidence type="ECO:0000313" key="2">
    <source>
        <dbReference type="Proteomes" id="UP001057402"/>
    </source>
</evidence>
<keyword evidence="2" id="KW-1185">Reference proteome</keyword>
<accession>A0ACB9MPQ7</accession>